<evidence type="ECO:0000313" key="2">
    <source>
        <dbReference type="EMBL" id="KAK3795009.1"/>
    </source>
</evidence>
<organism evidence="2 3">
    <name type="scientific">Elysia crispata</name>
    <name type="common">lettuce slug</name>
    <dbReference type="NCBI Taxonomy" id="231223"/>
    <lineage>
        <taxon>Eukaryota</taxon>
        <taxon>Metazoa</taxon>
        <taxon>Spiralia</taxon>
        <taxon>Lophotrochozoa</taxon>
        <taxon>Mollusca</taxon>
        <taxon>Gastropoda</taxon>
        <taxon>Heterobranchia</taxon>
        <taxon>Euthyneura</taxon>
        <taxon>Panpulmonata</taxon>
        <taxon>Sacoglossa</taxon>
        <taxon>Placobranchoidea</taxon>
        <taxon>Plakobranchidae</taxon>
        <taxon>Elysia</taxon>
    </lineage>
</organism>
<feature type="region of interest" description="Disordered" evidence="1">
    <location>
        <begin position="1"/>
        <end position="74"/>
    </location>
</feature>
<comment type="caution">
    <text evidence="2">The sequence shown here is derived from an EMBL/GenBank/DDBJ whole genome shotgun (WGS) entry which is preliminary data.</text>
</comment>
<gene>
    <name evidence="2" type="ORF">RRG08_019774</name>
</gene>
<dbReference type="EMBL" id="JAWDGP010001084">
    <property type="protein sequence ID" value="KAK3795009.1"/>
    <property type="molecule type" value="Genomic_DNA"/>
</dbReference>
<sequence length="74" mass="8563">MAPDLYCPRSQIPHIDVKPSQNPHADALTHDQTLFDPRVPRDPWLTRNENQAEAEDRSRRQQLPCQNASIFCPK</sequence>
<reference evidence="2" key="1">
    <citation type="journal article" date="2023" name="G3 (Bethesda)">
        <title>A reference genome for the long-term kleptoplast-retaining sea slug Elysia crispata morphotype clarki.</title>
        <authorList>
            <person name="Eastman K.E."/>
            <person name="Pendleton A.L."/>
            <person name="Shaikh M.A."/>
            <person name="Suttiyut T."/>
            <person name="Ogas R."/>
            <person name="Tomko P."/>
            <person name="Gavelis G."/>
            <person name="Widhalm J.R."/>
            <person name="Wisecaver J.H."/>
        </authorList>
    </citation>
    <scope>NUCLEOTIDE SEQUENCE</scope>
    <source>
        <strain evidence="2">ECLA1</strain>
    </source>
</reference>
<proteinExistence type="predicted"/>
<protein>
    <submittedName>
        <fullName evidence="2">Uncharacterized protein</fullName>
    </submittedName>
</protein>
<accession>A0AAE1AVZ6</accession>
<keyword evidence="3" id="KW-1185">Reference proteome</keyword>
<evidence type="ECO:0000313" key="3">
    <source>
        <dbReference type="Proteomes" id="UP001283361"/>
    </source>
</evidence>
<name>A0AAE1AVZ6_9GAST</name>
<evidence type="ECO:0000256" key="1">
    <source>
        <dbReference type="SAM" id="MobiDB-lite"/>
    </source>
</evidence>
<feature type="compositionally biased region" description="Polar residues" evidence="1">
    <location>
        <begin position="61"/>
        <end position="74"/>
    </location>
</feature>
<dbReference type="Proteomes" id="UP001283361">
    <property type="component" value="Unassembled WGS sequence"/>
</dbReference>
<dbReference type="AlphaFoldDB" id="A0AAE1AVZ6"/>